<sequence length="661" mass="69343">MPEATSRTPTWVLAALTALAVVTCATTDALPDAVTNVLIIVVNAGAASWAWLGSRRHGGLRRLVSTTLAIALAANALGDLVYFVDAVRRDVPDASPADVPYLLAVALLGLGLFFGSANASGRLIDLDSVVDALTVAVMSVLVVWEVQLRLGGTAGPTDLGTLVLSAYPVLDAVALGLLVRVGLSPRRRSEIGGAWLIAGLACWMGADLASLLDLVSDLDDRWTNLGWTLGGALIARANWSTVRAVAPVTGAARSATGQVLVAIIPLATPTVLLLLPTGDEPVARRVILAGTVALVALAVTRTVRVLHAMDRARADVEAARDDAVAASQAKSEFLATMSHEIRTPMNGVLGLNALLLTSDLDDRQRRWAEGVDGAGKALLSILNDVLDFAKIEAGRIEVETVELDVARVLRDVADIVVDPERAGEVRVRVDADAPPGLRGDPWRLRQVLLNLAANAVKFTPRGEVGISARTEGSDLDPPDVVRVRFEVTDTGIGIEPDDLRRIFEPFAQADASTTREFGGTGLGLSISQRLVTAMGGELRAESTPGTGSRFWFVLPLGREVATRVLLLEDGEVSQLVAEGVLRHLGYEVLTEADGARPGDADVVLADLDRVPADADGTPVVVTSADVVPPPDGVAALVRKPLRPDDVAVALDRALGAGRTAT</sequence>
<dbReference type="InterPro" id="IPR004358">
    <property type="entry name" value="Sig_transdc_His_kin-like_C"/>
</dbReference>
<dbReference type="Pfam" id="PF00512">
    <property type="entry name" value="HisKA"/>
    <property type="match status" value="1"/>
</dbReference>
<comment type="subcellular location">
    <subcellularLocation>
        <location evidence="2">Cell membrane</location>
    </subcellularLocation>
</comment>
<evidence type="ECO:0000256" key="7">
    <source>
        <dbReference type="SAM" id="Phobius"/>
    </source>
</evidence>
<dbReference type="PANTHER" id="PTHR45339">
    <property type="entry name" value="HYBRID SIGNAL TRANSDUCTION HISTIDINE KINASE J"/>
    <property type="match status" value="1"/>
</dbReference>
<evidence type="ECO:0000256" key="4">
    <source>
        <dbReference type="ARBA" id="ARBA00022553"/>
    </source>
</evidence>
<dbReference type="InterPro" id="IPR036097">
    <property type="entry name" value="HisK_dim/P_sf"/>
</dbReference>
<feature type="transmembrane region" description="Helical" evidence="7">
    <location>
        <begin position="282"/>
        <end position="303"/>
    </location>
</feature>
<dbReference type="PRINTS" id="PR00344">
    <property type="entry name" value="BCTRLSENSOR"/>
</dbReference>
<dbReference type="InterPro" id="IPR011006">
    <property type="entry name" value="CheY-like_superfamily"/>
</dbReference>
<dbReference type="EC" id="2.7.13.3" evidence="3"/>
<dbReference type="SUPFAM" id="SSF47384">
    <property type="entry name" value="Homodimeric domain of signal transducing histidine kinase"/>
    <property type="match status" value="1"/>
</dbReference>
<keyword evidence="10" id="KW-1185">Reference proteome</keyword>
<reference evidence="10" key="1">
    <citation type="journal article" date="2019" name="Int. J. Syst. Evol. Microbiol.">
        <title>The Global Catalogue of Microorganisms (GCM) 10K type strain sequencing project: providing services to taxonomists for standard genome sequencing and annotation.</title>
        <authorList>
            <consortium name="The Broad Institute Genomics Platform"/>
            <consortium name="The Broad Institute Genome Sequencing Center for Infectious Disease"/>
            <person name="Wu L."/>
            <person name="Ma J."/>
        </authorList>
    </citation>
    <scope>NUCLEOTIDE SEQUENCE [LARGE SCALE GENOMIC DNA]</scope>
    <source>
        <strain evidence="10">JCM 18459</strain>
    </source>
</reference>
<dbReference type="CDD" id="cd16922">
    <property type="entry name" value="HATPase_EvgS-ArcB-TorS-like"/>
    <property type="match status" value="1"/>
</dbReference>
<protein>
    <recommendedName>
        <fullName evidence="3">histidine kinase</fullName>
        <ecNumber evidence="3">2.7.13.3</ecNumber>
    </recommendedName>
</protein>
<dbReference type="SMART" id="SM00387">
    <property type="entry name" value="HATPase_c"/>
    <property type="match status" value="1"/>
</dbReference>
<gene>
    <name evidence="9" type="ORF">GCM10023340_14210</name>
</gene>
<evidence type="ECO:0000259" key="8">
    <source>
        <dbReference type="PROSITE" id="PS50109"/>
    </source>
</evidence>
<feature type="transmembrane region" description="Helical" evidence="7">
    <location>
        <begin position="64"/>
        <end position="84"/>
    </location>
</feature>
<feature type="transmembrane region" description="Helical" evidence="7">
    <location>
        <begin position="159"/>
        <end position="179"/>
    </location>
</feature>
<comment type="caution">
    <text evidence="9">The sequence shown here is derived from an EMBL/GenBank/DDBJ whole genome shotgun (WGS) entry which is preliminary data.</text>
</comment>
<feature type="transmembrane region" description="Helical" evidence="7">
    <location>
        <begin position="129"/>
        <end position="147"/>
    </location>
</feature>
<evidence type="ECO:0000256" key="3">
    <source>
        <dbReference type="ARBA" id="ARBA00012438"/>
    </source>
</evidence>
<evidence type="ECO:0000256" key="6">
    <source>
        <dbReference type="ARBA" id="ARBA00023012"/>
    </source>
</evidence>
<evidence type="ECO:0000256" key="2">
    <source>
        <dbReference type="ARBA" id="ARBA00004236"/>
    </source>
</evidence>
<dbReference type="SUPFAM" id="SSF55874">
    <property type="entry name" value="ATPase domain of HSP90 chaperone/DNA topoisomerase II/histidine kinase"/>
    <property type="match status" value="1"/>
</dbReference>
<dbReference type="CDD" id="cd00082">
    <property type="entry name" value="HisKA"/>
    <property type="match status" value="1"/>
</dbReference>
<keyword evidence="5" id="KW-0808">Transferase</keyword>
<feature type="transmembrane region" description="Helical" evidence="7">
    <location>
        <begin position="99"/>
        <end position="117"/>
    </location>
</feature>
<organism evidence="9 10">
    <name type="scientific">Nocardioides marinquilinus</name>
    <dbReference type="NCBI Taxonomy" id="1210400"/>
    <lineage>
        <taxon>Bacteria</taxon>
        <taxon>Bacillati</taxon>
        <taxon>Actinomycetota</taxon>
        <taxon>Actinomycetes</taxon>
        <taxon>Propionibacteriales</taxon>
        <taxon>Nocardioidaceae</taxon>
        <taxon>Nocardioides</taxon>
    </lineage>
</organism>
<evidence type="ECO:0000313" key="10">
    <source>
        <dbReference type="Proteomes" id="UP001500221"/>
    </source>
</evidence>
<dbReference type="SMART" id="SM00388">
    <property type="entry name" value="HisKA"/>
    <property type="match status" value="1"/>
</dbReference>
<dbReference type="InterPro" id="IPR003661">
    <property type="entry name" value="HisK_dim/P_dom"/>
</dbReference>
<dbReference type="InterPro" id="IPR005467">
    <property type="entry name" value="His_kinase_dom"/>
</dbReference>
<dbReference type="Proteomes" id="UP001500221">
    <property type="component" value="Unassembled WGS sequence"/>
</dbReference>
<dbReference type="Gene3D" id="3.30.565.10">
    <property type="entry name" value="Histidine kinase-like ATPase, C-terminal domain"/>
    <property type="match status" value="1"/>
</dbReference>
<dbReference type="Gene3D" id="1.10.287.130">
    <property type="match status" value="1"/>
</dbReference>
<feature type="transmembrane region" description="Helical" evidence="7">
    <location>
        <begin position="34"/>
        <end position="52"/>
    </location>
</feature>
<dbReference type="RefSeq" id="WP_345456203.1">
    <property type="nucleotide sequence ID" value="NZ_BAABKG010000002.1"/>
</dbReference>
<feature type="transmembrane region" description="Helical" evidence="7">
    <location>
        <begin position="258"/>
        <end position="276"/>
    </location>
</feature>
<dbReference type="EMBL" id="BAABKG010000002">
    <property type="protein sequence ID" value="GAA5145237.1"/>
    <property type="molecule type" value="Genomic_DNA"/>
</dbReference>
<evidence type="ECO:0000313" key="9">
    <source>
        <dbReference type="EMBL" id="GAA5145237.1"/>
    </source>
</evidence>
<dbReference type="PROSITE" id="PS50109">
    <property type="entry name" value="HIS_KIN"/>
    <property type="match status" value="1"/>
</dbReference>
<keyword evidence="4" id="KW-0597">Phosphoprotein</keyword>
<dbReference type="SUPFAM" id="SSF52172">
    <property type="entry name" value="CheY-like"/>
    <property type="match status" value="1"/>
</dbReference>
<evidence type="ECO:0000256" key="5">
    <source>
        <dbReference type="ARBA" id="ARBA00022777"/>
    </source>
</evidence>
<proteinExistence type="predicted"/>
<comment type="catalytic activity">
    <reaction evidence="1">
        <text>ATP + protein L-histidine = ADP + protein N-phospho-L-histidine.</text>
        <dbReference type="EC" id="2.7.13.3"/>
    </reaction>
</comment>
<dbReference type="InterPro" id="IPR003594">
    <property type="entry name" value="HATPase_dom"/>
</dbReference>
<feature type="transmembrane region" description="Helical" evidence="7">
    <location>
        <begin position="191"/>
        <end position="212"/>
    </location>
</feature>
<keyword evidence="6" id="KW-0902">Two-component regulatory system</keyword>
<keyword evidence="7" id="KW-0472">Membrane</keyword>
<evidence type="ECO:0000256" key="1">
    <source>
        <dbReference type="ARBA" id="ARBA00000085"/>
    </source>
</evidence>
<keyword evidence="5" id="KW-0418">Kinase</keyword>
<dbReference type="PANTHER" id="PTHR45339:SF1">
    <property type="entry name" value="HYBRID SIGNAL TRANSDUCTION HISTIDINE KINASE J"/>
    <property type="match status" value="1"/>
</dbReference>
<dbReference type="InterPro" id="IPR036890">
    <property type="entry name" value="HATPase_C_sf"/>
</dbReference>
<name>A0ABP9PEB9_9ACTN</name>
<dbReference type="Pfam" id="PF02518">
    <property type="entry name" value="HATPase_c"/>
    <property type="match status" value="1"/>
</dbReference>
<accession>A0ABP9PEB9</accession>
<feature type="domain" description="Histidine kinase" evidence="8">
    <location>
        <begin position="336"/>
        <end position="558"/>
    </location>
</feature>
<keyword evidence="7" id="KW-0812">Transmembrane</keyword>
<keyword evidence="7" id="KW-1133">Transmembrane helix</keyword>